<comment type="caution">
    <text evidence="2">The sequence shown here is derived from an EMBL/GenBank/DDBJ whole genome shotgun (WGS) entry which is preliminary data.</text>
</comment>
<evidence type="ECO:0008006" key="4">
    <source>
        <dbReference type="Google" id="ProtNLM"/>
    </source>
</evidence>
<reference evidence="3" key="1">
    <citation type="journal article" date="2019" name="Int. J. Syst. Evol. Microbiol.">
        <title>The Global Catalogue of Microorganisms (GCM) 10K type strain sequencing project: providing services to taxonomists for standard genome sequencing and annotation.</title>
        <authorList>
            <consortium name="The Broad Institute Genomics Platform"/>
            <consortium name="The Broad Institute Genome Sequencing Center for Infectious Disease"/>
            <person name="Wu L."/>
            <person name="Ma J."/>
        </authorList>
    </citation>
    <scope>NUCLEOTIDE SEQUENCE [LARGE SCALE GENOMIC DNA]</scope>
    <source>
        <strain evidence="3">CGMCC 1.15288</strain>
    </source>
</reference>
<keyword evidence="3" id="KW-1185">Reference proteome</keyword>
<evidence type="ECO:0000313" key="2">
    <source>
        <dbReference type="EMBL" id="GGH21093.1"/>
    </source>
</evidence>
<keyword evidence="1" id="KW-0732">Signal</keyword>
<organism evidence="2 3">
    <name type="scientific">Dyadobacter endophyticus</name>
    <dbReference type="NCBI Taxonomy" id="1749036"/>
    <lineage>
        <taxon>Bacteria</taxon>
        <taxon>Pseudomonadati</taxon>
        <taxon>Bacteroidota</taxon>
        <taxon>Cytophagia</taxon>
        <taxon>Cytophagales</taxon>
        <taxon>Spirosomataceae</taxon>
        <taxon>Dyadobacter</taxon>
    </lineage>
</organism>
<name>A0ABQ1YCI2_9BACT</name>
<gene>
    <name evidence="2" type="ORF">GCM10007423_01950</name>
</gene>
<feature type="chain" id="PRO_5047360919" description="Lipocalin-like domain-containing protein" evidence="1">
    <location>
        <begin position="28"/>
        <end position="167"/>
    </location>
</feature>
<evidence type="ECO:0000313" key="3">
    <source>
        <dbReference type="Proteomes" id="UP000600214"/>
    </source>
</evidence>
<protein>
    <recommendedName>
        <fullName evidence="4">Lipocalin-like domain-containing protein</fullName>
    </recommendedName>
</protein>
<evidence type="ECO:0000256" key="1">
    <source>
        <dbReference type="SAM" id="SignalP"/>
    </source>
</evidence>
<sequence length="167" mass="18763">MQVNKMNMKKLLSYLILSGIVFLNMGAGCGDKSEDPAPDEKYIKLLVGGRWDVYKTYSESESDKVTLTIKDGALGYKFYADGTMDGCHKQTCAKQGRWSYKVKNAAAGTGELTFFNDNKDIASVYGEKTVGHLEIIDDNEFGWVITGNPYVGSSDYKVLRWWMKRKP</sequence>
<dbReference type="EMBL" id="BMIA01000001">
    <property type="protein sequence ID" value="GGH21093.1"/>
    <property type="molecule type" value="Genomic_DNA"/>
</dbReference>
<proteinExistence type="predicted"/>
<feature type="signal peptide" evidence="1">
    <location>
        <begin position="1"/>
        <end position="27"/>
    </location>
</feature>
<accession>A0ABQ1YCI2</accession>
<dbReference type="PROSITE" id="PS51257">
    <property type="entry name" value="PROKAR_LIPOPROTEIN"/>
    <property type="match status" value="1"/>
</dbReference>
<dbReference type="Proteomes" id="UP000600214">
    <property type="component" value="Unassembled WGS sequence"/>
</dbReference>